<evidence type="ECO:0000259" key="2">
    <source>
        <dbReference type="PROSITE" id="PS51061"/>
    </source>
</evidence>
<feature type="domain" description="R3H" evidence="2">
    <location>
        <begin position="94"/>
        <end position="160"/>
    </location>
</feature>
<protein>
    <submittedName>
        <fullName evidence="3">Predicted RNA-binding protein</fullName>
    </submittedName>
</protein>
<dbReference type="InterPro" id="IPR034079">
    <property type="entry name" value="R3H_KhpB"/>
</dbReference>
<dbReference type="PANTHER" id="PTHR35800:SF1">
    <property type="entry name" value="RNA-BINDING PROTEIN KHPB"/>
    <property type="match status" value="1"/>
</dbReference>
<dbReference type="InterPro" id="IPR001374">
    <property type="entry name" value="R3H_dom"/>
</dbReference>
<dbReference type="CDD" id="cd02644">
    <property type="entry name" value="R3H_jag"/>
    <property type="match status" value="1"/>
</dbReference>
<dbReference type="HOGENOM" id="CLU_042512_5_1_0"/>
<dbReference type="Proteomes" id="UP000014227">
    <property type="component" value="Chromosome I"/>
</dbReference>
<dbReference type="EMBL" id="HF951689">
    <property type="protein sequence ID" value="CCW34699.1"/>
    <property type="molecule type" value="Genomic_DNA"/>
</dbReference>
<proteinExistence type="predicted"/>
<dbReference type="Gene3D" id="3.30.300.20">
    <property type="match status" value="1"/>
</dbReference>
<evidence type="ECO:0000313" key="4">
    <source>
        <dbReference type="Proteomes" id="UP000014227"/>
    </source>
</evidence>
<dbReference type="PANTHER" id="PTHR35800">
    <property type="entry name" value="PROTEIN JAG"/>
    <property type="match status" value="1"/>
</dbReference>
<dbReference type="InterPro" id="IPR015946">
    <property type="entry name" value="KH_dom-like_a/b"/>
</dbReference>
<dbReference type="GO" id="GO:0003723">
    <property type="term" value="F:RNA binding"/>
    <property type="evidence" value="ECO:0007669"/>
    <property type="project" value="InterPro"/>
</dbReference>
<dbReference type="InterPro" id="IPR039247">
    <property type="entry name" value="KhpB"/>
</dbReference>
<name>S0EWG0_CHTCT</name>
<dbReference type="KEGG" id="ccz:CCALI_00876"/>
<dbReference type="PATRIC" id="fig|1303518.3.peg.885"/>
<sequence length="160" mass="18409">MSNPIDSETLSEQQRIALQLMNEICDRLPHDVRPVGREMQGCYFYVELVGEDAQRYWGHAGKSLDALQFIANNILVRRVHGELRLVLDADGYRERRAAALRARALELAQEVKAMNQEAELEPLPPHERRIIHKALADDPDVRTYSEGEEPDRRIIISPRE</sequence>
<dbReference type="Gene3D" id="3.30.1370.50">
    <property type="entry name" value="R3H-like domain"/>
    <property type="match status" value="1"/>
</dbReference>
<dbReference type="PROSITE" id="PS51061">
    <property type="entry name" value="R3H"/>
    <property type="match status" value="1"/>
</dbReference>
<accession>S0EWG0</accession>
<dbReference type="RefSeq" id="WP_016482253.1">
    <property type="nucleotide sequence ID" value="NC_021487.1"/>
</dbReference>
<dbReference type="STRING" id="454171.CP488_00279"/>
<dbReference type="SUPFAM" id="SSF82708">
    <property type="entry name" value="R3H domain"/>
    <property type="match status" value="1"/>
</dbReference>
<feature type="region of interest" description="Disordered" evidence="1">
    <location>
        <begin position="140"/>
        <end position="160"/>
    </location>
</feature>
<keyword evidence="4" id="KW-1185">Reference proteome</keyword>
<dbReference type="Pfam" id="PF01424">
    <property type="entry name" value="R3H"/>
    <property type="match status" value="1"/>
</dbReference>
<dbReference type="InParanoid" id="S0EWG0"/>
<dbReference type="SMART" id="SM00393">
    <property type="entry name" value="R3H"/>
    <property type="match status" value="1"/>
</dbReference>
<gene>
    <name evidence="3" type="ORF">CCALI_00876</name>
</gene>
<dbReference type="AlphaFoldDB" id="S0EWG0"/>
<evidence type="ECO:0000256" key="1">
    <source>
        <dbReference type="SAM" id="MobiDB-lite"/>
    </source>
</evidence>
<organism evidence="3 4">
    <name type="scientific">Chthonomonas calidirosea (strain DSM 23976 / ICMP 18418 / T49)</name>
    <dbReference type="NCBI Taxonomy" id="1303518"/>
    <lineage>
        <taxon>Bacteria</taxon>
        <taxon>Bacillati</taxon>
        <taxon>Armatimonadota</taxon>
        <taxon>Chthonomonadia</taxon>
        <taxon>Chthonomonadales</taxon>
        <taxon>Chthonomonadaceae</taxon>
        <taxon>Chthonomonas</taxon>
    </lineage>
</organism>
<dbReference type="FunCoup" id="S0EWG0">
    <property type="interactions" value="113"/>
</dbReference>
<reference evidence="4" key="1">
    <citation type="submission" date="2013-03" db="EMBL/GenBank/DDBJ databases">
        <title>Genome sequence of Chthonomonas calidirosea, the first sequenced genome from the Armatimonadetes phylum (formally candidate division OP10).</title>
        <authorList>
            <person name="Lee K.C.Y."/>
            <person name="Morgan X.C."/>
            <person name="Dunfield P.F."/>
            <person name="Tamas I."/>
            <person name="Houghton K.M."/>
            <person name="Vyssotski M."/>
            <person name="Ryan J.L.J."/>
            <person name="Lagutin K."/>
            <person name="McDonald I.R."/>
            <person name="Stott M.B."/>
        </authorList>
    </citation>
    <scope>NUCLEOTIDE SEQUENCE [LARGE SCALE GENOMIC DNA]</scope>
    <source>
        <strain evidence="4">DSM 23976 / ICMP 18418 / T49</strain>
    </source>
</reference>
<evidence type="ECO:0000313" key="3">
    <source>
        <dbReference type="EMBL" id="CCW34699.1"/>
    </source>
</evidence>
<dbReference type="InterPro" id="IPR036867">
    <property type="entry name" value="R3H_dom_sf"/>
</dbReference>
<dbReference type="eggNOG" id="COG1847">
    <property type="taxonomic scope" value="Bacteria"/>
</dbReference>